<feature type="transmembrane region" description="Helical" evidence="8">
    <location>
        <begin position="307"/>
        <end position="339"/>
    </location>
</feature>
<feature type="transmembrane region" description="Helical" evidence="8">
    <location>
        <begin position="268"/>
        <end position="287"/>
    </location>
</feature>
<feature type="transmembrane region" description="Helical" evidence="8">
    <location>
        <begin position="46"/>
        <end position="71"/>
    </location>
</feature>
<feature type="transmembrane region" description="Helical" evidence="8">
    <location>
        <begin position="123"/>
        <end position="143"/>
    </location>
</feature>
<dbReference type="OrthoDB" id="29773at2759"/>
<dbReference type="EMBL" id="NCKV01005060">
    <property type="protein sequence ID" value="RWS24302.1"/>
    <property type="molecule type" value="Genomic_DNA"/>
</dbReference>
<dbReference type="InterPro" id="IPR009262">
    <property type="entry name" value="SLC35_F1/F2/F6"/>
</dbReference>
<evidence type="ECO:0000256" key="7">
    <source>
        <dbReference type="SAM" id="MobiDB-lite"/>
    </source>
</evidence>
<feature type="region of interest" description="Disordered" evidence="7">
    <location>
        <begin position="385"/>
        <end position="405"/>
    </location>
</feature>
<protein>
    <submittedName>
        <fullName evidence="9">Transmembrane protein C2orf18-like protein</fullName>
    </submittedName>
</protein>
<name>A0A443S9V2_9ACAR</name>
<feature type="transmembrane region" description="Helical" evidence="8">
    <location>
        <begin position="6"/>
        <end position="25"/>
    </location>
</feature>
<sequence>MAWNSYQIFLAIVMVLAGSINIITLKWTDMTFSVGREGFRKKFNHPFIQGLSMFFGELIWLFVYKFCILYYKSKNIPEDLYPTAIRGGTFNPIIFCLPALLDMIGTTIMFIGLNMTTASSFQMLRAGLIIFTGLLSAGCLGQRLKIHEFIGIILIIAGLATVGAGDVVDFENTSLDTKTIVTGDLLILISQVIIAAQYVYEQRFVQNVSPFQAIGWEGFFGFVTLLIILVPAYYIHVGKYLSGIFNNPDGRLEDAIDAFYQIRNCWEIMVGFLGATLSIAFFNMSGISVTKELSALSRTVLDSLRTLIVWIFSLCIGWHPFSPLHLIGFVILVFGMFVYEDVIFRKLLIKAGFVRDYEEADVFYSENGQSRDSMTDASRYGSVTDFSTSSVSPNDNNTSLKSVVR</sequence>
<dbReference type="PANTHER" id="PTHR13146:SF0">
    <property type="entry name" value="SOLUTE CARRIER FAMILY 35 MEMBER F6"/>
    <property type="match status" value="1"/>
</dbReference>
<comment type="similarity">
    <text evidence="2">Belongs to the SLC35F solute transporter family.</text>
</comment>
<evidence type="ECO:0000256" key="2">
    <source>
        <dbReference type="ARBA" id="ARBA00007863"/>
    </source>
</evidence>
<reference evidence="9 10" key="1">
    <citation type="journal article" date="2018" name="Gigascience">
        <title>Genomes of trombidid mites reveal novel predicted allergens and laterally-transferred genes associated with secondary metabolism.</title>
        <authorList>
            <person name="Dong X."/>
            <person name="Chaisiri K."/>
            <person name="Xia D."/>
            <person name="Armstrong S.D."/>
            <person name="Fang Y."/>
            <person name="Donnelly M.J."/>
            <person name="Kadowaki T."/>
            <person name="McGarry J.W."/>
            <person name="Darby A.C."/>
            <person name="Makepeace B.L."/>
        </authorList>
    </citation>
    <scope>NUCLEOTIDE SEQUENCE [LARGE SCALE GENOMIC DNA]</scope>
    <source>
        <strain evidence="9">UoL-UT</strain>
    </source>
</reference>
<dbReference type="VEuPathDB" id="VectorBase:LDEU007738"/>
<evidence type="ECO:0000313" key="10">
    <source>
        <dbReference type="Proteomes" id="UP000288716"/>
    </source>
</evidence>
<dbReference type="Proteomes" id="UP000288716">
    <property type="component" value="Unassembled WGS sequence"/>
</dbReference>
<dbReference type="AlphaFoldDB" id="A0A443S9V2"/>
<keyword evidence="5 8" id="KW-1133">Transmembrane helix</keyword>
<evidence type="ECO:0000313" key="9">
    <source>
        <dbReference type="EMBL" id="RWS24302.1"/>
    </source>
</evidence>
<keyword evidence="4 8" id="KW-0812">Transmembrane</keyword>
<accession>A0A443S9V2</accession>
<proteinExistence type="inferred from homology"/>
<gene>
    <name evidence="9" type="ORF">B4U80_01101</name>
</gene>
<dbReference type="Pfam" id="PF06027">
    <property type="entry name" value="SLC35F"/>
    <property type="match status" value="1"/>
</dbReference>
<dbReference type="STRING" id="299467.A0A443S9V2"/>
<dbReference type="InterPro" id="IPR037185">
    <property type="entry name" value="EmrE-like"/>
</dbReference>
<feature type="transmembrane region" description="Helical" evidence="8">
    <location>
        <begin position="91"/>
        <end position="111"/>
    </location>
</feature>
<feature type="transmembrane region" description="Helical" evidence="8">
    <location>
        <begin position="149"/>
        <end position="168"/>
    </location>
</feature>
<evidence type="ECO:0000256" key="1">
    <source>
        <dbReference type="ARBA" id="ARBA00004141"/>
    </source>
</evidence>
<evidence type="ECO:0000256" key="3">
    <source>
        <dbReference type="ARBA" id="ARBA00022448"/>
    </source>
</evidence>
<dbReference type="GO" id="GO:0016020">
    <property type="term" value="C:membrane"/>
    <property type="evidence" value="ECO:0007669"/>
    <property type="project" value="UniProtKB-SubCell"/>
</dbReference>
<dbReference type="SUPFAM" id="SSF103481">
    <property type="entry name" value="Multidrug resistance efflux transporter EmrE"/>
    <property type="match status" value="1"/>
</dbReference>
<feature type="transmembrane region" description="Helical" evidence="8">
    <location>
        <begin position="180"/>
        <end position="199"/>
    </location>
</feature>
<keyword evidence="3" id="KW-0813">Transport</keyword>
<organism evidence="9 10">
    <name type="scientific">Leptotrombidium deliense</name>
    <dbReference type="NCBI Taxonomy" id="299467"/>
    <lineage>
        <taxon>Eukaryota</taxon>
        <taxon>Metazoa</taxon>
        <taxon>Ecdysozoa</taxon>
        <taxon>Arthropoda</taxon>
        <taxon>Chelicerata</taxon>
        <taxon>Arachnida</taxon>
        <taxon>Acari</taxon>
        <taxon>Acariformes</taxon>
        <taxon>Trombidiformes</taxon>
        <taxon>Prostigmata</taxon>
        <taxon>Anystina</taxon>
        <taxon>Parasitengona</taxon>
        <taxon>Trombiculoidea</taxon>
        <taxon>Trombiculidae</taxon>
        <taxon>Leptotrombidium</taxon>
    </lineage>
</organism>
<feature type="transmembrane region" description="Helical" evidence="8">
    <location>
        <begin position="219"/>
        <end position="237"/>
    </location>
</feature>
<evidence type="ECO:0000256" key="8">
    <source>
        <dbReference type="SAM" id="Phobius"/>
    </source>
</evidence>
<comment type="caution">
    <text evidence="9">The sequence shown here is derived from an EMBL/GenBank/DDBJ whole genome shotgun (WGS) entry which is preliminary data.</text>
</comment>
<comment type="subcellular location">
    <subcellularLocation>
        <location evidence="1">Membrane</location>
        <topology evidence="1">Multi-pass membrane protein</topology>
    </subcellularLocation>
</comment>
<keyword evidence="6 8" id="KW-0472">Membrane</keyword>
<dbReference type="GO" id="GO:0022857">
    <property type="term" value="F:transmembrane transporter activity"/>
    <property type="evidence" value="ECO:0007669"/>
    <property type="project" value="InterPro"/>
</dbReference>
<evidence type="ECO:0000256" key="5">
    <source>
        <dbReference type="ARBA" id="ARBA00022989"/>
    </source>
</evidence>
<keyword evidence="10" id="KW-1185">Reference proteome</keyword>
<evidence type="ECO:0000256" key="4">
    <source>
        <dbReference type="ARBA" id="ARBA00022692"/>
    </source>
</evidence>
<evidence type="ECO:0000256" key="6">
    <source>
        <dbReference type="ARBA" id="ARBA00023136"/>
    </source>
</evidence>
<dbReference type="PANTHER" id="PTHR13146">
    <property type="match status" value="1"/>
</dbReference>